<dbReference type="GO" id="GO:0016151">
    <property type="term" value="F:nickel cation binding"/>
    <property type="evidence" value="ECO:0007669"/>
    <property type="project" value="UniProtKB-UniRule"/>
</dbReference>
<dbReference type="AlphaFoldDB" id="A0A7G9RMP0"/>
<comment type="similarity">
    <text evidence="1 3">Belongs to the UreD family.</text>
</comment>
<protein>
    <recommendedName>
        <fullName evidence="3">Urease accessory protein UreD</fullName>
    </recommendedName>
</protein>
<comment type="subunit">
    <text evidence="3">UreD, UreF and UreG form a complex that acts as a GTP-hydrolysis-dependent molecular chaperone, activating the urease apoprotein by helping to assemble the nickel containing metallocenter of UreC. The UreE protein probably delivers the nickel.</text>
</comment>
<keyword evidence="3" id="KW-0996">Nickel insertion</keyword>
<comment type="function">
    <text evidence="3">Required for maturation of urease via the functional incorporation of the urease nickel metallocenter.</text>
</comment>
<evidence type="ECO:0000256" key="3">
    <source>
        <dbReference type="HAMAP-Rule" id="MF_01384"/>
    </source>
</evidence>
<evidence type="ECO:0000256" key="1">
    <source>
        <dbReference type="ARBA" id="ARBA00007177"/>
    </source>
</evidence>
<dbReference type="InterPro" id="IPR002669">
    <property type="entry name" value="UreD"/>
</dbReference>
<reference evidence="4 5" key="1">
    <citation type="submission" date="2020-08" db="EMBL/GenBank/DDBJ databases">
        <title>Genome sequence of Diaphorobacter ruginosibacter DSM 27467T.</title>
        <authorList>
            <person name="Hyun D.-W."/>
            <person name="Bae J.-W."/>
        </authorList>
    </citation>
    <scope>NUCLEOTIDE SEQUENCE [LARGE SCALE GENOMIC DNA]</scope>
    <source>
        <strain evidence="4 5">DSM 27467</strain>
    </source>
</reference>
<organism evidence="4 5">
    <name type="scientific">Diaphorobacter ruginosibacter</name>
    <dbReference type="NCBI Taxonomy" id="1715720"/>
    <lineage>
        <taxon>Bacteria</taxon>
        <taxon>Pseudomonadati</taxon>
        <taxon>Pseudomonadota</taxon>
        <taxon>Betaproteobacteria</taxon>
        <taxon>Burkholderiales</taxon>
        <taxon>Comamonadaceae</taxon>
        <taxon>Diaphorobacter</taxon>
    </lineage>
</organism>
<dbReference type="GO" id="GO:0005737">
    <property type="term" value="C:cytoplasm"/>
    <property type="evidence" value="ECO:0007669"/>
    <property type="project" value="UniProtKB-SubCell"/>
</dbReference>
<gene>
    <name evidence="3" type="primary">ureD</name>
    <name evidence="4" type="ORF">H9K76_20585</name>
</gene>
<evidence type="ECO:0000313" key="4">
    <source>
        <dbReference type="EMBL" id="QNN56865.1"/>
    </source>
</evidence>
<dbReference type="KEGG" id="drg:H9K76_20585"/>
<dbReference type="RefSeq" id="WP_187597131.1">
    <property type="nucleotide sequence ID" value="NZ_CP060714.1"/>
</dbReference>
<keyword evidence="5" id="KW-1185">Reference proteome</keyword>
<name>A0A7G9RMP0_9BURK</name>
<dbReference type="PANTHER" id="PTHR33643">
    <property type="entry name" value="UREASE ACCESSORY PROTEIN D"/>
    <property type="match status" value="1"/>
</dbReference>
<comment type="subcellular location">
    <subcellularLocation>
        <location evidence="3">Cytoplasm</location>
    </subcellularLocation>
</comment>
<dbReference type="Pfam" id="PF01774">
    <property type="entry name" value="UreD"/>
    <property type="match status" value="1"/>
</dbReference>
<dbReference type="PANTHER" id="PTHR33643:SF1">
    <property type="entry name" value="UREASE ACCESSORY PROTEIN D"/>
    <property type="match status" value="1"/>
</dbReference>
<dbReference type="Proteomes" id="UP000515811">
    <property type="component" value="Chromosome"/>
</dbReference>
<keyword evidence="2 3" id="KW-0143">Chaperone</keyword>
<sequence length="278" mass="30708">MVWHARLDLDYSRRSHEASTVLHFSHDGPLRVLRSLHPEGPGVCHNVLVHPPGGLVGGDVLDMRVNLRQGAQALVTTPGATRFYRSNGAQAMQRTRIALAPEARLEWLPLEAIAYNACDSVNEVHLDLAPESQLIAWDITALGLPHANEPFEQGRFVQHIHWPAQFLERGVIDAQDRLLMDSPLGLAGARCMGSLLLASGSAFPRALRERLLEAAHELLPPLASGVMAGVTAPSERMIVLRGISPVVEPLMALWQRVWAAWRGEWWGMAAVRPRIWAM</sequence>
<evidence type="ECO:0000256" key="2">
    <source>
        <dbReference type="ARBA" id="ARBA00023186"/>
    </source>
</evidence>
<dbReference type="EMBL" id="CP060714">
    <property type="protein sequence ID" value="QNN56865.1"/>
    <property type="molecule type" value="Genomic_DNA"/>
</dbReference>
<evidence type="ECO:0000313" key="5">
    <source>
        <dbReference type="Proteomes" id="UP000515811"/>
    </source>
</evidence>
<accession>A0A7G9RMP0</accession>
<keyword evidence="3" id="KW-0963">Cytoplasm</keyword>
<proteinExistence type="inferred from homology"/>
<dbReference type="HAMAP" id="MF_01384">
    <property type="entry name" value="UreD"/>
    <property type="match status" value="1"/>
</dbReference>